<accession>A0AAU9DIL5</accession>
<dbReference type="EMBL" id="AP025323">
    <property type="protein sequence ID" value="BDD12986.1"/>
    <property type="molecule type" value="Genomic_DNA"/>
</dbReference>
<keyword evidence="1" id="KW-0614">Plasmid</keyword>
<organism evidence="1 2">
    <name type="scientific">Fulvitalea axinellae</name>
    <dbReference type="NCBI Taxonomy" id="1182444"/>
    <lineage>
        <taxon>Bacteria</taxon>
        <taxon>Pseudomonadati</taxon>
        <taxon>Bacteroidota</taxon>
        <taxon>Cytophagia</taxon>
        <taxon>Cytophagales</taxon>
        <taxon>Persicobacteraceae</taxon>
        <taxon>Fulvitalea</taxon>
    </lineage>
</organism>
<evidence type="ECO:0000313" key="2">
    <source>
        <dbReference type="Proteomes" id="UP001348817"/>
    </source>
</evidence>
<proteinExistence type="predicted"/>
<name>A0AAU9DIL5_9BACT</name>
<evidence type="ECO:0000313" key="1">
    <source>
        <dbReference type="EMBL" id="BDD12986.1"/>
    </source>
</evidence>
<protein>
    <submittedName>
        <fullName evidence="1">Uncharacterized protein</fullName>
    </submittedName>
</protein>
<sequence>MESLDRDFLYRDEPLRLKISVPRPPYSKVEFITKLEPIDSIWDSFDVDPAYYYRRIRYVHELGFIGKASLKTRIIITDSLTGEGKFYQHTYSFDVKDRPNSTQ</sequence>
<dbReference type="KEGG" id="fax:FUAX_54180"/>
<gene>
    <name evidence="1" type="ORF">FUAX_54180</name>
</gene>
<geneLocation type="plasmid" evidence="1 2">
    <name>pFA9</name>
</geneLocation>
<keyword evidence="2" id="KW-1185">Reference proteome</keyword>
<dbReference type="AlphaFoldDB" id="A0AAU9DIL5"/>
<reference evidence="1 2" key="1">
    <citation type="submission" date="2021-12" db="EMBL/GenBank/DDBJ databases">
        <title>Genome sequencing of bacteria with rrn-lacking chromosome and rrn-plasmid.</title>
        <authorList>
            <person name="Anda M."/>
            <person name="Iwasaki W."/>
        </authorList>
    </citation>
    <scope>NUCLEOTIDE SEQUENCE [LARGE SCALE GENOMIC DNA]</scope>
    <source>
        <strain evidence="1 2">DSM 100852</strain>
        <plasmid evidence="1 2">pFA9</plasmid>
    </source>
</reference>
<dbReference type="Proteomes" id="UP001348817">
    <property type="component" value="Plasmid pFA9"/>
</dbReference>